<name>A0A7W4FE81_GLUDI</name>
<dbReference type="AlphaFoldDB" id="A0A7W4FE81"/>
<keyword evidence="2" id="KW-0966">Cell projection</keyword>
<keyword evidence="2" id="KW-0282">Flagellum</keyword>
<proteinExistence type="predicted"/>
<dbReference type="RefSeq" id="WP_183115674.1">
    <property type="nucleotide sequence ID" value="NZ_JABEQG010000009.1"/>
</dbReference>
<comment type="caution">
    <text evidence="2">The sequence shown here is derived from an EMBL/GenBank/DDBJ whole genome shotgun (WGS) entry which is preliminary data.</text>
</comment>
<feature type="region of interest" description="Disordered" evidence="1">
    <location>
        <begin position="71"/>
        <end position="97"/>
    </location>
</feature>
<keyword evidence="2" id="KW-0969">Cilium</keyword>
<organism evidence="2 3">
    <name type="scientific">Gluconacetobacter diazotrophicus</name>
    <name type="common">Acetobacter diazotrophicus</name>
    <dbReference type="NCBI Taxonomy" id="33996"/>
    <lineage>
        <taxon>Bacteria</taxon>
        <taxon>Pseudomonadati</taxon>
        <taxon>Pseudomonadota</taxon>
        <taxon>Alphaproteobacteria</taxon>
        <taxon>Acetobacterales</taxon>
        <taxon>Acetobacteraceae</taxon>
        <taxon>Gluconacetobacter</taxon>
    </lineage>
</organism>
<evidence type="ECO:0000256" key="1">
    <source>
        <dbReference type="SAM" id="MobiDB-lite"/>
    </source>
</evidence>
<evidence type="ECO:0000313" key="2">
    <source>
        <dbReference type="EMBL" id="MBB2156088.1"/>
    </source>
</evidence>
<accession>A0A7W4FE81</accession>
<evidence type="ECO:0000313" key="3">
    <source>
        <dbReference type="Proteomes" id="UP000550787"/>
    </source>
</evidence>
<sequence>MLEALSQAASANGGTDLLGLAKDRLHWLEARESVLAGNVANANTPGYVPKDMTPFQGVLQEQMGMTLAQTEPGHMAGQGGSARTDRTGGSASADKNEVSLEAELEKVADTSDQQRFATNVYSLYMSMYSTALGTGGSTS</sequence>
<protein>
    <submittedName>
        <fullName evidence="2">Flagellar biosynthesis protein FlgB</fullName>
    </submittedName>
</protein>
<dbReference type="EMBL" id="JABEQG010000009">
    <property type="protein sequence ID" value="MBB2156088.1"/>
    <property type="molecule type" value="Genomic_DNA"/>
</dbReference>
<reference evidence="2 3" key="1">
    <citation type="submission" date="2020-04" db="EMBL/GenBank/DDBJ databases">
        <title>Description of novel Gluconacetobacter.</title>
        <authorList>
            <person name="Sombolestani A."/>
        </authorList>
    </citation>
    <scope>NUCLEOTIDE SEQUENCE [LARGE SCALE GENOMIC DNA]</scope>
    <source>
        <strain evidence="2 3">LMG 7603</strain>
    </source>
</reference>
<dbReference type="Proteomes" id="UP000550787">
    <property type="component" value="Unassembled WGS sequence"/>
</dbReference>
<gene>
    <name evidence="2" type="ORF">HLH33_07155</name>
</gene>